<evidence type="ECO:0000256" key="8">
    <source>
        <dbReference type="ARBA" id="ARBA00022827"/>
    </source>
</evidence>
<dbReference type="PIRSF" id="PIRSF006268">
    <property type="entry name" value="ApbE"/>
    <property type="match status" value="1"/>
</dbReference>
<keyword evidence="7 12" id="KW-0479">Metal-binding</keyword>
<comment type="caution">
    <text evidence="13">The sequence shown here is derived from an EMBL/GenBank/DDBJ whole genome shotgun (WGS) entry which is preliminary data.</text>
</comment>
<gene>
    <name evidence="13" type="ORF">ACFOLC_04065</name>
</gene>
<evidence type="ECO:0000256" key="11">
    <source>
        <dbReference type="ARBA" id="ARBA00048540"/>
    </source>
</evidence>
<reference evidence="14" key="1">
    <citation type="journal article" date="2019" name="Int. J. Syst. Evol. Microbiol.">
        <title>The Global Catalogue of Microorganisms (GCM) 10K type strain sequencing project: providing services to taxonomists for standard genome sequencing and annotation.</title>
        <authorList>
            <consortium name="The Broad Institute Genomics Platform"/>
            <consortium name="The Broad Institute Genome Sequencing Center for Infectious Disease"/>
            <person name="Wu L."/>
            <person name="Ma J."/>
        </authorList>
    </citation>
    <scope>NUCLEOTIDE SEQUENCE [LARGE SCALE GENOMIC DNA]</scope>
    <source>
        <strain evidence="14">KCTC 42875</strain>
    </source>
</reference>
<comment type="cofactor">
    <cofactor evidence="1">
        <name>Mg(2+)</name>
        <dbReference type="ChEBI" id="CHEBI:18420"/>
    </cofactor>
</comment>
<keyword evidence="14" id="KW-1185">Reference proteome</keyword>
<evidence type="ECO:0000313" key="13">
    <source>
        <dbReference type="EMBL" id="MFC3550183.1"/>
    </source>
</evidence>
<evidence type="ECO:0000256" key="10">
    <source>
        <dbReference type="ARBA" id="ARBA00031306"/>
    </source>
</evidence>
<dbReference type="InterPro" id="IPR003374">
    <property type="entry name" value="ApbE-like_sf"/>
</dbReference>
<dbReference type="EMBL" id="JBHRXK010000001">
    <property type="protein sequence ID" value="MFC3550183.1"/>
    <property type="molecule type" value="Genomic_DNA"/>
</dbReference>
<evidence type="ECO:0000256" key="4">
    <source>
        <dbReference type="ARBA" id="ARBA00016337"/>
    </source>
</evidence>
<evidence type="ECO:0000256" key="3">
    <source>
        <dbReference type="ARBA" id="ARBA00011955"/>
    </source>
</evidence>
<dbReference type="RefSeq" id="WP_386757982.1">
    <property type="nucleotide sequence ID" value="NZ_JBHRXK010000001.1"/>
</dbReference>
<evidence type="ECO:0000313" key="14">
    <source>
        <dbReference type="Proteomes" id="UP001595740"/>
    </source>
</evidence>
<evidence type="ECO:0000256" key="5">
    <source>
        <dbReference type="ARBA" id="ARBA00022630"/>
    </source>
</evidence>
<keyword evidence="9 12" id="KW-0460">Magnesium</keyword>
<name>A0ABV7RPQ8_9GAMM</name>
<dbReference type="SUPFAM" id="SSF143631">
    <property type="entry name" value="ApbE-like"/>
    <property type="match status" value="1"/>
</dbReference>
<dbReference type="GO" id="GO:0016740">
    <property type="term" value="F:transferase activity"/>
    <property type="evidence" value="ECO:0007669"/>
    <property type="project" value="UniProtKB-KW"/>
</dbReference>
<dbReference type="PANTHER" id="PTHR30040:SF2">
    <property type="entry name" value="FAD:PROTEIN FMN TRANSFERASE"/>
    <property type="match status" value="1"/>
</dbReference>
<evidence type="ECO:0000256" key="2">
    <source>
        <dbReference type="ARBA" id="ARBA00008282"/>
    </source>
</evidence>
<dbReference type="Proteomes" id="UP001595740">
    <property type="component" value="Unassembled WGS sequence"/>
</dbReference>
<protein>
    <recommendedName>
        <fullName evidence="4 12">FAD:protein FMN transferase</fullName>
        <ecNumber evidence="3 12">2.7.1.180</ecNumber>
    </recommendedName>
    <alternativeName>
        <fullName evidence="10 12">Flavin transferase</fullName>
    </alternativeName>
</protein>
<dbReference type="PANTHER" id="PTHR30040">
    <property type="entry name" value="THIAMINE BIOSYNTHESIS LIPOPROTEIN APBE"/>
    <property type="match status" value="1"/>
</dbReference>
<dbReference type="EC" id="2.7.1.180" evidence="3 12"/>
<sequence length="305" mass="32412">MGTTWSVKLAVPRSTDLHALHAEVQAQLGAVVAQMSNWEADSDLSRYNTASAGSWQVLPGGFWTVLCCALDIARDSDGAYDPTVGPLVDAWGFGPSGRGTPPQADAIAAARECVGWRRIELDTASRRVLQPGGTHLDLCAIAKGHAVDAVASHLKSRGVAAALVEVGGELYGYGRKPDGTPWRVIVEAWSGDEYDDSEPRVLALDGHAVATSGDRWHRYEHDGRQYSHTLDPRTGTPVRDAPAAVTVIARDAMHADGWATALTVLGSDAGYDFACARGLAARFVDTRGDGRGERMTPAFIALLAP</sequence>
<organism evidence="13 14">
    <name type="scientific">Lysobacter cavernae</name>
    <dbReference type="NCBI Taxonomy" id="1685901"/>
    <lineage>
        <taxon>Bacteria</taxon>
        <taxon>Pseudomonadati</taxon>
        <taxon>Pseudomonadota</taxon>
        <taxon>Gammaproteobacteria</taxon>
        <taxon>Lysobacterales</taxon>
        <taxon>Lysobacteraceae</taxon>
        <taxon>Lysobacter</taxon>
    </lineage>
</organism>
<keyword evidence="8 12" id="KW-0274">FAD</keyword>
<evidence type="ECO:0000256" key="12">
    <source>
        <dbReference type="PIRNR" id="PIRNR006268"/>
    </source>
</evidence>
<accession>A0ABV7RPQ8</accession>
<dbReference type="InterPro" id="IPR024932">
    <property type="entry name" value="ApbE"/>
</dbReference>
<keyword evidence="6 12" id="KW-0808">Transferase</keyword>
<comment type="similarity">
    <text evidence="2 12">Belongs to the ApbE family.</text>
</comment>
<keyword evidence="5 12" id="KW-0285">Flavoprotein</keyword>
<evidence type="ECO:0000256" key="9">
    <source>
        <dbReference type="ARBA" id="ARBA00022842"/>
    </source>
</evidence>
<proteinExistence type="inferred from homology"/>
<evidence type="ECO:0000256" key="7">
    <source>
        <dbReference type="ARBA" id="ARBA00022723"/>
    </source>
</evidence>
<dbReference type="Gene3D" id="3.10.520.10">
    <property type="entry name" value="ApbE-like domains"/>
    <property type="match status" value="1"/>
</dbReference>
<comment type="catalytic activity">
    <reaction evidence="11 12">
        <text>L-threonyl-[protein] + FAD = FMN-L-threonyl-[protein] + AMP + H(+)</text>
        <dbReference type="Rhea" id="RHEA:36847"/>
        <dbReference type="Rhea" id="RHEA-COMP:11060"/>
        <dbReference type="Rhea" id="RHEA-COMP:11061"/>
        <dbReference type="ChEBI" id="CHEBI:15378"/>
        <dbReference type="ChEBI" id="CHEBI:30013"/>
        <dbReference type="ChEBI" id="CHEBI:57692"/>
        <dbReference type="ChEBI" id="CHEBI:74257"/>
        <dbReference type="ChEBI" id="CHEBI:456215"/>
        <dbReference type="EC" id="2.7.1.180"/>
    </reaction>
</comment>
<evidence type="ECO:0000256" key="1">
    <source>
        <dbReference type="ARBA" id="ARBA00001946"/>
    </source>
</evidence>
<evidence type="ECO:0000256" key="6">
    <source>
        <dbReference type="ARBA" id="ARBA00022679"/>
    </source>
</evidence>
<dbReference type="Pfam" id="PF02424">
    <property type="entry name" value="ApbE"/>
    <property type="match status" value="1"/>
</dbReference>